<proteinExistence type="predicted"/>
<evidence type="ECO:0000256" key="2">
    <source>
        <dbReference type="SAM" id="Phobius"/>
    </source>
</evidence>
<name>A0AAU8WTT3_9VIBR</name>
<keyword evidence="2" id="KW-0812">Transmembrane</keyword>
<feature type="transmembrane region" description="Helical" evidence="2">
    <location>
        <begin position="78"/>
        <end position="97"/>
    </location>
</feature>
<evidence type="ECO:0000313" key="4">
    <source>
        <dbReference type="Proteomes" id="UP000198371"/>
    </source>
</evidence>
<dbReference type="KEGG" id="vti:CEQ48_18370"/>
<reference evidence="4" key="1">
    <citation type="journal article" date="2017" name="Genome Announc.">
        <title>Complete Genome Sequence of Vibrio sp. Strain 2521-89, a Close Relative of Vibrio cholerae Isolated from Lake Water in New Mexico, USA.</title>
        <authorList>
            <person name="Liang K."/>
            <person name="Orata F.D."/>
            <person name="Winkjer N.S."/>
            <person name="Rowe L.A."/>
            <person name="Tarr C.L."/>
            <person name="Boucher Y."/>
        </authorList>
    </citation>
    <scope>NUCLEOTIDE SEQUENCE [LARGE SCALE GENOMIC DNA]</scope>
    <source>
        <strain evidence="4">2521-89</strain>
    </source>
</reference>
<dbReference type="EMBL" id="CP022353">
    <property type="protein sequence ID" value="ASK56603.1"/>
    <property type="molecule type" value="Genomic_DNA"/>
</dbReference>
<keyword evidence="1" id="KW-0997">Cell inner membrane</keyword>
<dbReference type="PANTHER" id="PTHR35813">
    <property type="entry name" value="INNER MEMBRANE PROTEIN YBAN"/>
    <property type="match status" value="1"/>
</dbReference>
<sequence length="129" mass="14366">MTPQKIKKFLLFCIGASATALGIVGVFVPLLPTVPFALLAFYCFGASSPRFQAWLVNNRYIGPTLRSIRDKQGLTVSEKWRILLLVWCSILLTVLLLLEGRNITQGILIAIAALETVIIVRYKTRLESC</sequence>
<dbReference type="AlphaFoldDB" id="A0AAU8WTT3"/>
<organism evidence="3 4">
    <name type="scientific">Vibrio tarriae</name>
    <dbReference type="NCBI Taxonomy" id="2014742"/>
    <lineage>
        <taxon>Bacteria</taxon>
        <taxon>Pseudomonadati</taxon>
        <taxon>Pseudomonadota</taxon>
        <taxon>Gammaproteobacteria</taxon>
        <taxon>Vibrionales</taxon>
        <taxon>Vibrionaceae</taxon>
        <taxon>Vibrio</taxon>
    </lineage>
</organism>
<keyword evidence="4" id="KW-1185">Reference proteome</keyword>
<reference evidence="3 4" key="2">
    <citation type="submission" date="2017-06" db="EMBL/GenBank/DDBJ databases">
        <title>Complete genome sequence of Vibrio sp. 2521-89, a close relative of Vibrio cholerae isolated from lake water in New Mexico, USA.</title>
        <authorList>
            <person name="Liang K."/>
            <person name="Orata F.D."/>
            <person name="Winkjer N.S."/>
            <person name="Tarr C.L."/>
            <person name="Boucher Y."/>
        </authorList>
    </citation>
    <scope>NUCLEOTIDE SEQUENCE [LARGE SCALE GENOMIC DNA]</scope>
    <source>
        <strain evidence="3 4">2521-89</strain>
    </source>
</reference>
<keyword evidence="1 2" id="KW-0472">Membrane</keyword>
<dbReference type="Proteomes" id="UP000198371">
    <property type="component" value="Chromosome 1"/>
</dbReference>
<dbReference type="GeneID" id="88783320"/>
<dbReference type="PIRSF" id="PIRSF016789">
    <property type="entry name" value="DUF454"/>
    <property type="match status" value="1"/>
</dbReference>
<keyword evidence="2" id="KW-1133">Transmembrane helix</keyword>
<dbReference type="RefSeq" id="WP_089072197.1">
    <property type="nucleotide sequence ID" value="NZ_CAWNWD010000035.1"/>
</dbReference>
<dbReference type="PANTHER" id="PTHR35813:SF1">
    <property type="entry name" value="INNER MEMBRANE PROTEIN YBAN"/>
    <property type="match status" value="1"/>
</dbReference>
<dbReference type="Pfam" id="PF04304">
    <property type="entry name" value="DUF454"/>
    <property type="match status" value="1"/>
</dbReference>
<feature type="transmembrane region" description="Helical" evidence="2">
    <location>
        <begin position="9"/>
        <end position="30"/>
    </location>
</feature>
<evidence type="ECO:0000313" key="3">
    <source>
        <dbReference type="EMBL" id="ASK56603.1"/>
    </source>
</evidence>
<gene>
    <name evidence="3" type="ORF">CEQ48_18370</name>
</gene>
<comment type="subcellular location">
    <subcellularLocation>
        <location evidence="1">Cell inner membrane</location>
        <topology evidence="1">Multi-pass membrane protein</topology>
    </subcellularLocation>
</comment>
<accession>A0AAU8WTT3</accession>
<feature type="transmembrane region" description="Helical" evidence="2">
    <location>
        <begin position="103"/>
        <end position="122"/>
    </location>
</feature>
<dbReference type="InterPro" id="IPR007401">
    <property type="entry name" value="DUF454"/>
</dbReference>
<dbReference type="GO" id="GO:0005886">
    <property type="term" value="C:plasma membrane"/>
    <property type="evidence" value="ECO:0007669"/>
    <property type="project" value="UniProtKB-SubCell"/>
</dbReference>
<keyword evidence="1" id="KW-1003">Cell membrane</keyword>
<evidence type="ECO:0000256" key="1">
    <source>
        <dbReference type="PIRNR" id="PIRNR016789"/>
    </source>
</evidence>
<feature type="transmembrane region" description="Helical" evidence="2">
    <location>
        <begin position="36"/>
        <end position="57"/>
    </location>
</feature>
<protein>
    <recommendedName>
        <fullName evidence="1">Inner membrane protein</fullName>
    </recommendedName>
</protein>